<dbReference type="InterPro" id="IPR051368">
    <property type="entry name" value="SerProtInhib-TIL_Domain"/>
</dbReference>
<keyword evidence="8" id="KW-1185">Reference proteome</keyword>
<evidence type="ECO:0000259" key="6">
    <source>
        <dbReference type="Pfam" id="PF01826"/>
    </source>
</evidence>
<dbReference type="InterPro" id="IPR036084">
    <property type="entry name" value="Ser_inhib-like_sf"/>
</dbReference>
<feature type="signal peptide" evidence="5">
    <location>
        <begin position="1"/>
        <end position="23"/>
    </location>
</feature>
<protein>
    <recommendedName>
        <fullName evidence="6">TIL domain-containing protein</fullName>
    </recommendedName>
</protein>
<proteinExistence type="inferred from homology"/>
<dbReference type="PANTHER" id="PTHR23259:SF70">
    <property type="entry name" value="ACCESSORY GLAND PROTEIN ACP62F-RELATED"/>
    <property type="match status" value="1"/>
</dbReference>
<dbReference type="OrthoDB" id="6236007at2759"/>
<comment type="similarity">
    <text evidence="1">Belongs to the serine protease inhibitor-like (TIL domain-containing) family.</text>
</comment>
<evidence type="ECO:0000256" key="1">
    <source>
        <dbReference type="ARBA" id="ARBA00007611"/>
    </source>
</evidence>
<dbReference type="SUPFAM" id="SSF57567">
    <property type="entry name" value="Serine protease inhibitors"/>
    <property type="match status" value="4"/>
</dbReference>
<name>A0A232FB49_9HYME</name>
<evidence type="ECO:0000313" key="8">
    <source>
        <dbReference type="Proteomes" id="UP000215335"/>
    </source>
</evidence>
<keyword evidence="5" id="KW-0732">Signal</keyword>
<evidence type="ECO:0000256" key="2">
    <source>
        <dbReference type="ARBA" id="ARBA00022690"/>
    </source>
</evidence>
<feature type="transmembrane region" description="Helical" evidence="4">
    <location>
        <begin position="252"/>
        <end position="270"/>
    </location>
</feature>
<dbReference type="Gene3D" id="2.10.25.10">
    <property type="entry name" value="Laminin"/>
    <property type="match status" value="4"/>
</dbReference>
<keyword evidence="2" id="KW-0646">Protease inhibitor</keyword>
<accession>A0A232FB49</accession>
<feature type="domain" description="TIL" evidence="6">
    <location>
        <begin position="204"/>
        <end position="253"/>
    </location>
</feature>
<keyword evidence="3" id="KW-1015">Disulfide bond</keyword>
<feature type="chain" id="PRO_5012963551" description="TIL domain-containing protein" evidence="5">
    <location>
        <begin position="24"/>
        <end position="332"/>
    </location>
</feature>
<gene>
    <name evidence="7" type="ORF">TSAR_015278</name>
</gene>
<evidence type="ECO:0000313" key="7">
    <source>
        <dbReference type="EMBL" id="OXU28061.1"/>
    </source>
</evidence>
<feature type="transmembrane region" description="Helical" evidence="4">
    <location>
        <begin position="179"/>
        <end position="196"/>
    </location>
</feature>
<feature type="domain" description="TIL" evidence="6">
    <location>
        <begin position="280"/>
        <end position="332"/>
    </location>
</feature>
<organism evidence="7 8">
    <name type="scientific">Trichomalopsis sarcophagae</name>
    <dbReference type="NCBI Taxonomy" id="543379"/>
    <lineage>
        <taxon>Eukaryota</taxon>
        <taxon>Metazoa</taxon>
        <taxon>Ecdysozoa</taxon>
        <taxon>Arthropoda</taxon>
        <taxon>Hexapoda</taxon>
        <taxon>Insecta</taxon>
        <taxon>Pterygota</taxon>
        <taxon>Neoptera</taxon>
        <taxon>Endopterygota</taxon>
        <taxon>Hymenoptera</taxon>
        <taxon>Apocrita</taxon>
        <taxon>Proctotrupomorpha</taxon>
        <taxon>Chalcidoidea</taxon>
        <taxon>Pteromalidae</taxon>
        <taxon>Pteromalinae</taxon>
        <taxon>Trichomalopsis</taxon>
    </lineage>
</organism>
<sequence>MSKFLVFCLLVLCISASLYAVEGASPRRCLKRNQEWNNCGTHCPLKCGQTEIGPCTLQCEIGCQCVAGTVLHYASSRRCPKRNQRWNNCGTACPLKCSQLKPVPCTRQCVIGCECIPGTVLRKDNECVRPKDCKKMLQVIVLGQNLIKHGQVVVLFTKLRDLDDFVLFSVCSNAKMSKLVVLCLLVLCISASLIAVDAKSRPCCPKPNQEWTTCGSACPPKCEDKEPKFCTLQCIIGCQCKRGYLLNNDGKCLIVLCLLVLCISASLIAVDAESRPYCLKPNQEWNNCGTACPRRCNQPPPRICTLQCVIGCQCKRGYLLNKNGDCVKPQHC</sequence>
<keyword evidence="4" id="KW-0472">Membrane</keyword>
<evidence type="ECO:0000256" key="3">
    <source>
        <dbReference type="ARBA" id="ARBA00023157"/>
    </source>
</evidence>
<keyword evidence="4" id="KW-0812">Transmembrane</keyword>
<dbReference type="CDD" id="cd19941">
    <property type="entry name" value="TIL"/>
    <property type="match status" value="4"/>
</dbReference>
<comment type="caution">
    <text evidence="7">The sequence shown here is derived from an EMBL/GenBank/DDBJ whole genome shotgun (WGS) entry which is preliminary data.</text>
</comment>
<dbReference type="InterPro" id="IPR002919">
    <property type="entry name" value="TIL_dom"/>
</dbReference>
<dbReference type="EMBL" id="NNAY01000484">
    <property type="protein sequence ID" value="OXU28061.1"/>
    <property type="molecule type" value="Genomic_DNA"/>
</dbReference>
<dbReference type="STRING" id="543379.A0A232FB49"/>
<dbReference type="PANTHER" id="PTHR23259">
    <property type="entry name" value="RIDDLE"/>
    <property type="match status" value="1"/>
</dbReference>
<feature type="domain" description="TIL" evidence="6">
    <location>
        <begin position="81"/>
        <end position="133"/>
    </location>
</feature>
<evidence type="ECO:0000256" key="4">
    <source>
        <dbReference type="SAM" id="Phobius"/>
    </source>
</evidence>
<evidence type="ECO:0000256" key="5">
    <source>
        <dbReference type="SAM" id="SignalP"/>
    </source>
</evidence>
<reference evidence="7 8" key="1">
    <citation type="journal article" date="2017" name="Curr. Biol.">
        <title>The Evolution of Venom by Co-option of Single-Copy Genes.</title>
        <authorList>
            <person name="Martinson E.O."/>
            <person name="Mrinalini"/>
            <person name="Kelkar Y.D."/>
            <person name="Chang C.H."/>
            <person name="Werren J.H."/>
        </authorList>
    </citation>
    <scope>NUCLEOTIDE SEQUENCE [LARGE SCALE GENOMIC DNA]</scope>
    <source>
        <strain evidence="7 8">Alberta</strain>
        <tissue evidence="7">Whole body</tissue>
    </source>
</reference>
<dbReference type="AlphaFoldDB" id="A0A232FB49"/>
<dbReference type="Proteomes" id="UP000215335">
    <property type="component" value="Unassembled WGS sequence"/>
</dbReference>
<feature type="domain" description="TIL" evidence="6">
    <location>
        <begin position="31"/>
        <end position="79"/>
    </location>
</feature>
<dbReference type="GO" id="GO:0030414">
    <property type="term" value="F:peptidase inhibitor activity"/>
    <property type="evidence" value="ECO:0007669"/>
    <property type="project" value="UniProtKB-KW"/>
</dbReference>
<keyword evidence="4" id="KW-1133">Transmembrane helix</keyword>
<dbReference type="Pfam" id="PF01826">
    <property type="entry name" value="TIL"/>
    <property type="match status" value="4"/>
</dbReference>